<protein>
    <recommendedName>
        <fullName evidence="4">Glycosyltransferase RgtA/B/C/D-like domain-containing protein</fullName>
    </recommendedName>
</protein>
<feature type="transmembrane region" description="Helical" evidence="1">
    <location>
        <begin position="336"/>
        <end position="357"/>
    </location>
</feature>
<proteinExistence type="predicted"/>
<feature type="transmembrane region" description="Helical" evidence="1">
    <location>
        <begin position="313"/>
        <end position="330"/>
    </location>
</feature>
<name>A0A1G2KZL9_9BACT</name>
<evidence type="ECO:0000313" key="3">
    <source>
        <dbReference type="Proteomes" id="UP000177177"/>
    </source>
</evidence>
<dbReference type="Proteomes" id="UP000177177">
    <property type="component" value="Unassembled WGS sequence"/>
</dbReference>
<feature type="transmembrane region" description="Helical" evidence="1">
    <location>
        <begin position="286"/>
        <end position="306"/>
    </location>
</feature>
<dbReference type="AlphaFoldDB" id="A0A1G2KZL9"/>
<keyword evidence="1" id="KW-0472">Membrane</keyword>
<feature type="transmembrane region" description="Helical" evidence="1">
    <location>
        <begin position="163"/>
        <end position="179"/>
    </location>
</feature>
<sequence length="540" mass="61149">MKMSNFETRRRYDRVKNMRARLITAHALLPSLPTLILGVLALIFYGSFLVHRIDLTIADLGRHLQNGRLAVEQHTIPATNFYSYTEPDYPVTTHHWASGLLFFLAWKAGGFTGTHLLFIAISLATLAIVFGMAATAAGSGPATLVTALAVPLLAERTEIRPEAISYLFAVVFFLLLTRFERTRDWRWLAVLPLVQALWVNMHIYFFLGPVLIAIFFAASLFVQPLDRKHTIVLAYTALATAVASLLNPFFLKGALAPFTIFENYGYRIAENQPVWFVETIMQNPNFTIFKILFGVLIASFIVRVWMRGKEREMLPLAAIGIMISVLGWMATRNFALFGFFFVILVASNIAACAGPWLAARRKTLAVTGGVILTLIMVPALFGQWQKYFPHWKEPGLGLEQGSGDAAAFFRAHGLQGPLFNNYDIGGYLIWHLYPQEKVFVDNRPEAYPAAFFAEHYIPLQERDDAWQKALAQWQFNAIFFSHRDATPWAQQFLIARVQDPAWAPVYADSGTIIFLRRNEQNNDVIDRFEMPQSAFRIIKQ</sequence>
<evidence type="ECO:0000256" key="1">
    <source>
        <dbReference type="SAM" id="Phobius"/>
    </source>
</evidence>
<organism evidence="2 3">
    <name type="scientific">Candidatus Sungbacteria bacterium RIFCSPHIGHO2_02_FULL_53_17</name>
    <dbReference type="NCBI Taxonomy" id="1802275"/>
    <lineage>
        <taxon>Bacteria</taxon>
        <taxon>Candidatus Sungiibacteriota</taxon>
    </lineage>
</organism>
<evidence type="ECO:0000313" key="2">
    <source>
        <dbReference type="EMBL" id="OHA03931.1"/>
    </source>
</evidence>
<comment type="caution">
    <text evidence="2">The sequence shown here is derived from an EMBL/GenBank/DDBJ whole genome shotgun (WGS) entry which is preliminary data.</text>
</comment>
<feature type="transmembrane region" description="Helical" evidence="1">
    <location>
        <begin position="232"/>
        <end position="251"/>
    </location>
</feature>
<evidence type="ECO:0008006" key="4">
    <source>
        <dbReference type="Google" id="ProtNLM"/>
    </source>
</evidence>
<dbReference type="EMBL" id="MHQN01000008">
    <property type="protein sequence ID" value="OHA03931.1"/>
    <property type="molecule type" value="Genomic_DNA"/>
</dbReference>
<gene>
    <name evidence="2" type="ORF">A3C92_02355</name>
</gene>
<keyword evidence="1" id="KW-1133">Transmembrane helix</keyword>
<feature type="transmembrane region" description="Helical" evidence="1">
    <location>
        <begin position="364"/>
        <end position="384"/>
    </location>
</feature>
<feature type="transmembrane region" description="Helical" evidence="1">
    <location>
        <begin position="199"/>
        <end position="220"/>
    </location>
</feature>
<accession>A0A1G2KZL9</accession>
<keyword evidence="1" id="KW-0812">Transmembrane</keyword>
<feature type="transmembrane region" description="Helical" evidence="1">
    <location>
        <begin position="118"/>
        <end position="151"/>
    </location>
</feature>
<reference evidence="2 3" key="1">
    <citation type="journal article" date="2016" name="Nat. Commun.">
        <title>Thousands of microbial genomes shed light on interconnected biogeochemical processes in an aquifer system.</title>
        <authorList>
            <person name="Anantharaman K."/>
            <person name="Brown C.T."/>
            <person name="Hug L.A."/>
            <person name="Sharon I."/>
            <person name="Castelle C.J."/>
            <person name="Probst A.J."/>
            <person name="Thomas B.C."/>
            <person name="Singh A."/>
            <person name="Wilkins M.J."/>
            <person name="Karaoz U."/>
            <person name="Brodie E.L."/>
            <person name="Williams K.H."/>
            <person name="Hubbard S.S."/>
            <person name="Banfield J.F."/>
        </authorList>
    </citation>
    <scope>NUCLEOTIDE SEQUENCE [LARGE SCALE GENOMIC DNA]</scope>
</reference>
<feature type="transmembrane region" description="Helical" evidence="1">
    <location>
        <begin position="21"/>
        <end position="45"/>
    </location>
</feature>